<organism evidence="2 3">
    <name type="scientific">Sinanodonta woodiana</name>
    <name type="common">Chinese pond mussel</name>
    <name type="synonym">Anodonta woodiana</name>
    <dbReference type="NCBI Taxonomy" id="1069815"/>
    <lineage>
        <taxon>Eukaryota</taxon>
        <taxon>Metazoa</taxon>
        <taxon>Spiralia</taxon>
        <taxon>Lophotrochozoa</taxon>
        <taxon>Mollusca</taxon>
        <taxon>Bivalvia</taxon>
        <taxon>Autobranchia</taxon>
        <taxon>Heteroconchia</taxon>
        <taxon>Palaeoheterodonta</taxon>
        <taxon>Unionida</taxon>
        <taxon>Unionoidea</taxon>
        <taxon>Unionidae</taxon>
        <taxon>Unioninae</taxon>
        <taxon>Sinanodonta</taxon>
    </lineage>
</organism>
<proteinExistence type="predicted"/>
<dbReference type="EMBL" id="JBJQND010000006">
    <property type="protein sequence ID" value="KAL3874441.1"/>
    <property type="molecule type" value="Genomic_DNA"/>
</dbReference>
<dbReference type="Proteomes" id="UP001634394">
    <property type="component" value="Unassembled WGS sequence"/>
</dbReference>
<evidence type="ECO:0000256" key="1">
    <source>
        <dbReference type="SAM" id="MobiDB-lite"/>
    </source>
</evidence>
<reference evidence="2 3" key="1">
    <citation type="submission" date="2024-11" db="EMBL/GenBank/DDBJ databases">
        <title>Chromosome-level genome assembly of the freshwater bivalve Anodonta woodiana.</title>
        <authorList>
            <person name="Chen X."/>
        </authorList>
    </citation>
    <scope>NUCLEOTIDE SEQUENCE [LARGE SCALE GENOMIC DNA]</scope>
    <source>
        <strain evidence="2">MN2024</strain>
        <tissue evidence="2">Gills</tissue>
    </source>
</reference>
<sequence length="128" mass="15615">MELRSVEVTAKEKLKRQKNAEKVRRWREKQKLVPLASDSLKKNDRDRKKISRMKQQEAEKSKSKLDKLRKQKREEMKRYREQKKKEKKTEDLQHKQDITKMTTKKLKKTINEKDTGMEITSKTKPKYR</sequence>
<evidence type="ECO:0000313" key="3">
    <source>
        <dbReference type="Proteomes" id="UP001634394"/>
    </source>
</evidence>
<name>A0ABD3WLS3_SINWO</name>
<comment type="caution">
    <text evidence="2">The sequence shown here is derived from an EMBL/GenBank/DDBJ whole genome shotgun (WGS) entry which is preliminary data.</text>
</comment>
<feature type="region of interest" description="Disordered" evidence="1">
    <location>
        <begin position="1"/>
        <end position="128"/>
    </location>
</feature>
<gene>
    <name evidence="2" type="ORF">ACJMK2_037453</name>
</gene>
<evidence type="ECO:0000313" key="2">
    <source>
        <dbReference type="EMBL" id="KAL3874441.1"/>
    </source>
</evidence>
<keyword evidence="3" id="KW-1185">Reference proteome</keyword>
<protein>
    <submittedName>
        <fullName evidence="2">Uncharacterized protein</fullName>
    </submittedName>
</protein>
<feature type="compositionally biased region" description="Basic and acidic residues" evidence="1">
    <location>
        <begin position="1"/>
        <end position="23"/>
    </location>
</feature>
<accession>A0ABD3WLS3</accession>
<dbReference type="AlphaFoldDB" id="A0ABD3WLS3"/>
<feature type="compositionally biased region" description="Basic and acidic residues" evidence="1">
    <location>
        <begin position="54"/>
        <end position="98"/>
    </location>
</feature>